<name>A0A559JVU8_9BACL</name>
<comment type="caution">
    <text evidence="2">The sequence shown here is derived from an EMBL/GenBank/DDBJ whole genome shotgun (WGS) entry which is preliminary data.</text>
</comment>
<dbReference type="OrthoDB" id="1683460at2"/>
<protein>
    <submittedName>
        <fullName evidence="2">Uncharacterized protein</fullName>
    </submittedName>
</protein>
<feature type="transmembrane region" description="Helical" evidence="1">
    <location>
        <begin position="133"/>
        <end position="156"/>
    </location>
</feature>
<feature type="transmembrane region" description="Helical" evidence="1">
    <location>
        <begin position="12"/>
        <end position="30"/>
    </location>
</feature>
<keyword evidence="1" id="KW-0472">Membrane</keyword>
<organism evidence="2 3">
    <name type="scientific">Paenibacillus cremeus</name>
    <dbReference type="NCBI Taxonomy" id="2163881"/>
    <lineage>
        <taxon>Bacteria</taxon>
        <taxon>Bacillati</taxon>
        <taxon>Bacillota</taxon>
        <taxon>Bacilli</taxon>
        <taxon>Bacillales</taxon>
        <taxon>Paenibacillaceae</taxon>
        <taxon>Paenibacillus</taxon>
    </lineage>
</organism>
<proteinExistence type="predicted"/>
<dbReference type="AlphaFoldDB" id="A0A559JVU8"/>
<feature type="transmembrane region" description="Helical" evidence="1">
    <location>
        <begin position="76"/>
        <end position="92"/>
    </location>
</feature>
<dbReference type="InterPro" id="IPR048147">
    <property type="entry name" value="CBO0543-like"/>
</dbReference>
<evidence type="ECO:0000313" key="3">
    <source>
        <dbReference type="Proteomes" id="UP000317036"/>
    </source>
</evidence>
<keyword evidence="3" id="KW-1185">Reference proteome</keyword>
<dbReference type="Proteomes" id="UP000317036">
    <property type="component" value="Unassembled WGS sequence"/>
</dbReference>
<sequence length="168" mass="20435">MRCYVILTLDRIILIGIWIIMSVLLILTVPRIKIREAFVIFSFKQMETWLLGLLVVHYNLLEYPVREFANVAQNSFSFEYFIYPAICVVFNMKFPEKKGIIQKTLWYLFFPSWMTALEVMLEKHTHLIHYITWHWYWTWISLLITFYVDRSFYLWFIRKQTGGIRSAK</sequence>
<reference evidence="2 3" key="1">
    <citation type="submission" date="2019-07" db="EMBL/GenBank/DDBJ databases">
        <authorList>
            <person name="Kim J."/>
        </authorList>
    </citation>
    <scope>NUCLEOTIDE SEQUENCE [LARGE SCALE GENOMIC DNA]</scope>
    <source>
        <strain evidence="2 3">JC52</strain>
    </source>
</reference>
<keyword evidence="1" id="KW-0812">Transmembrane</keyword>
<dbReference type="NCBIfam" id="NF041644">
    <property type="entry name" value="CBO0543_fam"/>
    <property type="match status" value="1"/>
</dbReference>
<keyword evidence="1" id="KW-1133">Transmembrane helix</keyword>
<accession>A0A559JVU8</accession>
<dbReference type="EMBL" id="VNJI01000061">
    <property type="protein sequence ID" value="TVY04025.1"/>
    <property type="molecule type" value="Genomic_DNA"/>
</dbReference>
<evidence type="ECO:0000256" key="1">
    <source>
        <dbReference type="SAM" id="Phobius"/>
    </source>
</evidence>
<feature type="transmembrane region" description="Helical" evidence="1">
    <location>
        <begin position="104"/>
        <end position="121"/>
    </location>
</feature>
<evidence type="ECO:0000313" key="2">
    <source>
        <dbReference type="EMBL" id="TVY04025.1"/>
    </source>
</evidence>
<gene>
    <name evidence="2" type="ORF">FPZ49_30955</name>
</gene>